<dbReference type="Pfam" id="PF00497">
    <property type="entry name" value="SBP_bac_3"/>
    <property type="match status" value="1"/>
</dbReference>
<protein>
    <recommendedName>
        <fullName evidence="1">Solute-binding protein family 3/N-terminal domain-containing protein</fullName>
    </recommendedName>
</protein>
<name>A0A1T2KXS4_9GAMM</name>
<evidence type="ECO:0000313" key="3">
    <source>
        <dbReference type="Proteomes" id="UP000190896"/>
    </source>
</evidence>
<comment type="caution">
    <text evidence="2">The sequence shown here is derived from an EMBL/GenBank/DDBJ whole genome shotgun (WGS) entry which is preliminary data.</text>
</comment>
<dbReference type="Proteomes" id="UP000190896">
    <property type="component" value="Unassembled WGS sequence"/>
</dbReference>
<sequence>MDCVYISKREFRLRLRLWLLFAGLCLFLQSPPVFADILSPAERQWLENAPEIRFAPAPNYPPVEFFDENDIYRGTTADFVRYMREQVGINLKIVQLKDWNQVIEKSKAREVDVWGGALPGRRSAQPT</sequence>
<gene>
    <name evidence="2" type="ORF">BOW51_01395</name>
</gene>
<dbReference type="EMBL" id="MPRJ01000005">
    <property type="protein sequence ID" value="OOZ37667.1"/>
    <property type="molecule type" value="Genomic_DNA"/>
</dbReference>
<keyword evidence="3" id="KW-1185">Reference proteome</keyword>
<accession>A0A1T2KXS4</accession>
<evidence type="ECO:0000313" key="2">
    <source>
        <dbReference type="EMBL" id="OOZ37667.1"/>
    </source>
</evidence>
<feature type="domain" description="Solute-binding protein family 3/N-terminal" evidence="1">
    <location>
        <begin position="52"/>
        <end position="114"/>
    </location>
</feature>
<proteinExistence type="predicted"/>
<dbReference type="InterPro" id="IPR001638">
    <property type="entry name" value="Solute-binding_3/MltF_N"/>
</dbReference>
<dbReference type="Gene3D" id="3.40.190.10">
    <property type="entry name" value="Periplasmic binding protein-like II"/>
    <property type="match status" value="1"/>
</dbReference>
<reference evidence="2 3" key="1">
    <citation type="submission" date="2016-11" db="EMBL/GenBank/DDBJ databases">
        <title>Mixed transmission modes and dynamic genome evolution in an obligate animal-bacterial symbiosis.</title>
        <authorList>
            <person name="Russell S.L."/>
            <person name="Corbett-Detig R.B."/>
            <person name="Cavanaugh C.M."/>
        </authorList>
    </citation>
    <scope>NUCLEOTIDE SEQUENCE [LARGE SCALE GENOMIC DNA]</scope>
    <source>
        <strain evidence="2">Se-Cadez</strain>
    </source>
</reference>
<dbReference type="AlphaFoldDB" id="A0A1T2KXS4"/>
<evidence type="ECO:0000259" key="1">
    <source>
        <dbReference type="Pfam" id="PF00497"/>
    </source>
</evidence>
<dbReference type="SUPFAM" id="SSF53850">
    <property type="entry name" value="Periplasmic binding protein-like II"/>
    <property type="match status" value="1"/>
</dbReference>
<organism evidence="2 3">
    <name type="scientific">Solemya velesiana gill symbiont</name>
    <dbReference type="NCBI Taxonomy" id="1918948"/>
    <lineage>
        <taxon>Bacteria</taxon>
        <taxon>Pseudomonadati</taxon>
        <taxon>Pseudomonadota</taxon>
        <taxon>Gammaproteobacteria</taxon>
        <taxon>sulfur-oxidizing symbionts</taxon>
    </lineage>
</organism>